<organism evidence="2 3">
    <name type="scientific">Molossus molossus</name>
    <name type="common">Pallas' mastiff bat</name>
    <name type="synonym">Vespertilio molossus</name>
    <dbReference type="NCBI Taxonomy" id="27622"/>
    <lineage>
        <taxon>Eukaryota</taxon>
        <taxon>Metazoa</taxon>
        <taxon>Chordata</taxon>
        <taxon>Craniata</taxon>
        <taxon>Vertebrata</taxon>
        <taxon>Euteleostomi</taxon>
        <taxon>Mammalia</taxon>
        <taxon>Eutheria</taxon>
        <taxon>Laurasiatheria</taxon>
        <taxon>Chiroptera</taxon>
        <taxon>Yangochiroptera</taxon>
        <taxon>Molossidae</taxon>
        <taxon>Molossus</taxon>
    </lineage>
</organism>
<protein>
    <recommendedName>
        <fullName evidence="4">Secreted protein</fullName>
    </recommendedName>
</protein>
<dbReference type="EMBL" id="JACASF010000018">
    <property type="protein sequence ID" value="KAF6420581.1"/>
    <property type="molecule type" value="Genomic_DNA"/>
</dbReference>
<dbReference type="AlphaFoldDB" id="A0A7J8DBR7"/>
<keyword evidence="1" id="KW-0732">Signal</keyword>
<gene>
    <name evidence="2" type="ORF">HJG59_009317</name>
</gene>
<evidence type="ECO:0000256" key="1">
    <source>
        <dbReference type="SAM" id="SignalP"/>
    </source>
</evidence>
<proteinExistence type="predicted"/>
<keyword evidence="3" id="KW-1185">Reference proteome</keyword>
<evidence type="ECO:0000313" key="3">
    <source>
        <dbReference type="Proteomes" id="UP000550707"/>
    </source>
</evidence>
<reference evidence="2 3" key="1">
    <citation type="journal article" date="2020" name="Nature">
        <title>Six reference-quality genomes reveal evolution of bat adaptations.</title>
        <authorList>
            <person name="Jebb D."/>
            <person name="Huang Z."/>
            <person name="Pippel M."/>
            <person name="Hughes G.M."/>
            <person name="Lavrichenko K."/>
            <person name="Devanna P."/>
            <person name="Winkler S."/>
            <person name="Jermiin L.S."/>
            <person name="Skirmuntt E.C."/>
            <person name="Katzourakis A."/>
            <person name="Burkitt-Gray L."/>
            <person name="Ray D.A."/>
            <person name="Sullivan K.A.M."/>
            <person name="Roscito J.G."/>
            <person name="Kirilenko B.M."/>
            <person name="Davalos L.M."/>
            <person name="Corthals A.P."/>
            <person name="Power M.L."/>
            <person name="Jones G."/>
            <person name="Ransome R.D."/>
            <person name="Dechmann D.K.N."/>
            <person name="Locatelli A.G."/>
            <person name="Puechmaille S.J."/>
            <person name="Fedrigo O."/>
            <person name="Jarvis E.D."/>
            <person name="Hiller M."/>
            <person name="Vernes S.C."/>
            <person name="Myers E.W."/>
            <person name="Teeling E.C."/>
        </authorList>
    </citation>
    <scope>NUCLEOTIDE SEQUENCE [LARGE SCALE GENOMIC DNA]</scope>
    <source>
        <strain evidence="2">MMolMol1</strain>
        <tissue evidence="2">Muscle</tissue>
    </source>
</reference>
<feature type="chain" id="PRO_5029848620" description="Secreted protein" evidence="1">
    <location>
        <begin position="22"/>
        <end position="120"/>
    </location>
</feature>
<feature type="signal peptide" evidence="1">
    <location>
        <begin position="1"/>
        <end position="21"/>
    </location>
</feature>
<name>A0A7J8DBR7_MOLMO</name>
<dbReference type="InParanoid" id="A0A7J8DBR7"/>
<accession>A0A7J8DBR7</accession>
<evidence type="ECO:0008006" key="4">
    <source>
        <dbReference type="Google" id="ProtNLM"/>
    </source>
</evidence>
<evidence type="ECO:0000313" key="2">
    <source>
        <dbReference type="EMBL" id="KAF6420581.1"/>
    </source>
</evidence>
<sequence length="120" mass="13917">MLLRILHIFGTFWLMVYPVDTLDVFESWFRFFILRMRLVIREAFRGPSSPDGLATRCLGGEGPVRRALGASWMSAARDRSFRFCFDKASKKLIPDINCNSIIPCLWIQTIKKYCVVSTNY</sequence>
<dbReference type="Proteomes" id="UP000550707">
    <property type="component" value="Unassembled WGS sequence"/>
</dbReference>
<comment type="caution">
    <text evidence="2">The sequence shown here is derived from an EMBL/GenBank/DDBJ whole genome shotgun (WGS) entry which is preliminary data.</text>
</comment>